<proteinExistence type="inferred from homology"/>
<dbReference type="GO" id="GO:0034605">
    <property type="term" value="P:cellular response to heat"/>
    <property type="evidence" value="ECO:0007669"/>
    <property type="project" value="InterPro"/>
</dbReference>
<dbReference type="EMBL" id="SRIO01000010">
    <property type="protein sequence ID" value="TFZ82318.1"/>
    <property type="molecule type" value="Genomic_DNA"/>
</dbReference>
<dbReference type="AlphaFoldDB" id="A0A4Z0F958"/>
<keyword evidence="3 4" id="KW-0238">DNA-binding</keyword>
<reference evidence="7 8" key="1">
    <citation type="journal article" date="2019" name="ISME J.">
        <title>Candidatus Macondimonas diazotrophica, a novel gammaproteobacterial genus dominating crude-oil-contaminated coastal sediments.</title>
        <authorList>
            <person name="Karthikeyan S."/>
            <person name="Konstantinidis K."/>
        </authorList>
    </citation>
    <scope>NUCLEOTIDE SEQUENCE [LARGE SCALE GENOMIC DNA]</scope>
    <source>
        <strain evidence="7 8">KTK01</strain>
    </source>
</reference>
<dbReference type="PIRSF" id="PIRSF016821">
    <property type="entry name" value="HSP15"/>
    <property type="match status" value="1"/>
</dbReference>
<dbReference type="RefSeq" id="WP_135282024.1">
    <property type="nucleotide sequence ID" value="NZ_SRIO01000010.1"/>
</dbReference>
<evidence type="ECO:0000256" key="2">
    <source>
        <dbReference type="ARBA" id="ARBA00022884"/>
    </source>
</evidence>
<evidence type="ECO:0000313" key="8">
    <source>
        <dbReference type="Proteomes" id="UP000297890"/>
    </source>
</evidence>
<gene>
    <name evidence="7" type="ORF">E4680_08735</name>
</gene>
<comment type="similarity">
    <text evidence="1 4">Belongs to the HSP15 family.</text>
</comment>
<dbReference type="GO" id="GO:0003727">
    <property type="term" value="F:single-stranded RNA binding"/>
    <property type="evidence" value="ECO:0007669"/>
    <property type="project" value="InterPro"/>
</dbReference>
<dbReference type="InterPro" id="IPR002942">
    <property type="entry name" value="S4_RNA-bd"/>
</dbReference>
<name>A0A4Z0F958_9GAMM</name>
<keyword evidence="2 4" id="KW-0694">RNA-binding</keyword>
<organism evidence="7 8">
    <name type="scientific">Candidatus Macondimonas diazotrophica</name>
    <dbReference type="NCBI Taxonomy" id="2305248"/>
    <lineage>
        <taxon>Bacteria</taxon>
        <taxon>Pseudomonadati</taxon>
        <taxon>Pseudomonadota</taxon>
        <taxon>Gammaproteobacteria</taxon>
        <taxon>Chromatiales</taxon>
        <taxon>Ectothiorhodospiraceae</taxon>
        <taxon>Candidatus Macondimonas</taxon>
    </lineage>
</organism>
<dbReference type="PROSITE" id="PS50889">
    <property type="entry name" value="S4"/>
    <property type="match status" value="1"/>
</dbReference>
<comment type="caution">
    <text evidence="7">The sequence shown here is derived from an EMBL/GenBank/DDBJ whole genome shotgun (WGS) entry which is preliminary data.</text>
</comment>
<dbReference type="Gene3D" id="3.10.290.10">
    <property type="entry name" value="RNA-binding S4 domain"/>
    <property type="match status" value="1"/>
</dbReference>
<dbReference type="InterPro" id="IPR025708">
    <property type="entry name" value="HSP15"/>
</dbReference>
<evidence type="ECO:0000256" key="3">
    <source>
        <dbReference type="ARBA" id="ARBA00023125"/>
    </source>
</evidence>
<evidence type="ECO:0000256" key="5">
    <source>
        <dbReference type="SAM" id="MobiDB-lite"/>
    </source>
</evidence>
<feature type="region of interest" description="Disordered" evidence="5">
    <location>
        <begin position="99"/>
        <end position="123"/>
    </location>
</feature>
<dbReference type="InterPro" id="IPR036986">
    <property type="entry name" value="S4_RNA-bd_sf"/>
</dbReference>
<keyword evidence="8" id="KW-1185">Reference proteome</keyword>
<sequence>MSQPKTRDEPIDRIRIDRWLWAARFFKTRSLATEAVGGGKVHCNGHAVKPAHLVRIGDRLRIQRGQERYEVELLGLDVRRGPASQAAALYLETLQSRAAREQNRENHRLAPPPDPGQRPDKRMRRRLRALSQRF</sequence>
<feature type="compositionally biased region" description="Basic and acidic residues" evidence="5">
    <location>
        <begin position="99"/>
        <end position="108"/>
    </location>
</feature>
<dbReference type="CDD" id="cd00165">
    <property type="entry name" value="S4"/>
    <property type="match status" value="1"/>
</dbReference>
<evidence type="ECO:0000259" key="6">
    <source>
        <dbReference type="SMART" id="SM00363"/>
    </source>
</evidence>
<dbReference type="Proteomes" id="UP000297890">
    <property type="component" value="Unassembled WGS sequence"/>
</dbReference>
<evidence type="ECO:0000313" key="7">
    <source>
        <dbReference type="EMBL" id="TFZ82318.1"/>
    </source>
</evidence>
<dbReference type="Pfam" id="PF01479">
    <property type="entry name" value="S4"/>
    <property type="match status" value="1"/>
</dbReference>
<dbReference type="SUPFAM" id="SSF55174">
    <property type="entry name" value="Alpha-L RNA-binding motif"/>
    <property type="match status" value="1"/>
</dbReference>
<evidence type="ECO:0000256" key="1">
    <source>
        <dbReference type="ARBA" id="ARBA00008396"/>
    </source>
</evidence>
<evidence type="ECO:0000256" key="4">
    <source>
        <dbReference type="PIRNR" id="PIRNR016821"/>
    </source>
</evidence>
<accession>A0A4Z0F958</accession>
<dbReference type="OrthoDB" id="9797176at2"/>
<dbReference type="SMART" id="SM00363">
    <property type="entry name" value="S4"/>
    <property type="match status" value="1"/>
</dbReference>
<protein>
    <recommendedName>
        <fullName evidence="4">Heat shock protein 15</fullName>
    </recommendedName>
</protein>
<dbReference type="GO" id="GO:0043023">
    <property type="term" value="F:ribosomal large subunit binding"/>
    <property type="evidence" value="ECO:0007669"/>
    <property type="project" value="InterPro"/>
</dbReference>
<feature type="domain" description="RNA-binding S4" evidence="6">
    <location>
        <begin position="14"/>
        <end position="76"/>
    </location>
</feature>
<dbReference type="GO" id="GO:0003677">
    <property type="term" value="F:DNA binding"/>
    <property type="evidence" value="ECO:0007669"/>
    <property type="project" value="UniProtKB-KW"/>
</dbReference>